<evidence type="ECO:0000313" key="9">
    <source>
        <dbReference type="EMBL" id="AEF86309.1"/>
    </source>
</evidence>
<dbReference type="Proteomes" id="UP000009223">
    <property type="component" value="Chromosome"/>
</dbReference>
<evidence type="ECO:0000259" key="8">
    <source>
        <dbReference type="SMART" id="SM00827"/>
    </source>
</evidence>
<feature type="active site" evidence="7">
    <location>
        <position position="216"/>
    </location>
</feature>
<dbReference type="PIRSF" id="PIRSF000446">
    <property type="entry name" value="Mct"/>
    <property type="match status" value="1"/>
</dbReference>
<dbReference type="GO" id="GO:0006633">
    <property type="term" value="P:fatty acid biosynthetic process"/>
    <property type="evidence" value="ECO:0007669"/>
    <property type="project" value="TreeGrafter"/>
</dbReference>
<dbReference type="PANTHER" id="PTHR42681">
    <property type="entry name" value="MALONYL-COA-ACYL CARRIER PROTEIN TRANSACYLASE, MITOCHONDRIAL"/>
    <property type="match status" value="1"/>
</dbReference>
<dbReference type="Gene3D" id="3.30.70.250">
    <property type="entry name" value="Malonyl-CoA ACP transacylase, ACP-binding"/>
    <property type="match status" value="1"/>
</dbReference>
<dbReference type="InterPro" id="IPR050858">
    <property type="entry name" value="Mal-CoA-ACP_Trans/PKS_FabD"/>
</dbReference>
<comment type="similarity">
    <text evidence="6">Belongs to the fabD family.</text>
</comment>
<accession>F5YRF4</accession>
<proteinExistence type="inferred from homology"/>
<comment type="catalytic activity">
    <reaction evidence="5 6">
        <text>holo-[ACP] + malonyl-CoA = malonyl-[ACP] + CoA</text>
        <dbReference type="Rhea" id="RHEA:41792"/>
        <dbReference type="Rhea" id="RHEA-COMP:9623"/>
        <dbReference type="Rhea" id="RHEA-COMP:9685"/>
        <dbReference type="ChEBI" id="CHEBI:57287"/>
        <dbReference type="ChEBI" id="CHEBI:57384"/>
        <dbReference type="ChEBI" id="CHEBI:64479"/>
        <dbReference type="ChEBI" id="CHEBI:78449"/>
        <dbReference type="EC" id="2.3.1.39"/>
    </reaction>
</comment>
<name>F5YRF4_TREPZ</name>
<dbReference type="InterPro" id="IPR016035">
    <property type="entry name" value="Acyl_Trfase/lysoPLipase"/>
</dbReference>
<keyword evidence="10" id="KW-1185">Reference proteome</keyword>
<organism evidence="9 10">
    <name type="scientific">Treponema primitia (strain ATCC BAA-887 / DSM 12427 / ZAS-2)</name>
    <dbReference type="NCBI Taxonomy" id="545694"/>
    <lineage>
        <taxon>Bacteria</taxon>
        <taxon>Pseudomonadati</taxon>
        <taxon>Spirochaetota</taxon>
        <taxon>Spirochaetia</taxon>
        <taxon>Spirochaetales</taxon>
        <taxon>Treponemataceae</taxon>
        <taxon>Treponema</taxon>
    </lineage>
</organism>
<dbReference type="HOGENOM" id="CLU_030558_0_1_12"/>
<evidence type="ECO:0000256" key="2">
    <source>
        <dbReference type="ARBA" id="ARBA00018953"/>
    </source>
</evidence>
<dbReference type="SUPFAM" id="SSF52151">
    <property type="entry name" value="FabD/lysophospholipase-like"/>
    <property type="match status" value="1"/>
</dbReference>
<protein>
    <recommendedName>
        <fullName evidence="2 6">Malonyl CoA-acyl carrier protein transacylase</fullName>
        <ecNumber evidence="1 6">2.3.1.39</ecNumber>
    </recommendedName>
</protein>
<dbReference type="InterPro" id="IPR014043">
    <property type="entry name" value="Acyl_transferase_dom"/>
</dbReference>
<dbReference type="InterPro" id="IPR024925">
    <property type="entry name" value="Malonyl_CoA-ACP_transAc"/>
</dbReference>
<dbReference type="EMBL" id="CP001843">
    <property type="protein sequence ID" value="AEF86309.1"/>
    <property type="molecule type" value="Genomic_DNA"/>
</dbReference>
<evidence type="ECO:0000256" key="1">
    <source>
        <dbReference type="ARBA" id="ARBA00013258"/>
    </source>
</evidence>
<feature type="active site" evidence="7">
    <location>
        <position position="95"/>
    </location>
</feature>
<dbReference type="RefSeq" id="WP_015708802.1">
    <property type="nucleotide sequence ID" value="NC_015578.1"/>
</dbReference>
<evidence type="ECO:0000256" key="7">
    <source>
        <dbReference type="PIRSR" id="PIRSR000446-1"/>
    </source>
</evidence>
<dbReference type="PANTHER" id="PTHR42681:SF1">
    <property type="entry name" value="MALONYL-COA-ACYL CARRIER PROTEIN TRANSACYLASE, MITOCHONDRIAL"/>
    <property type="match status" value="1"/>
</dbReference>
<dbReference type="GO" id="GO:0005829">
    <property type="term" value="C:cytosol"/>
    <property type="evidence" value="ECO:0007669"/>
    <property type="project" value="TreeGrafter"/>
</dbReference>
<keyword evidence="4 6" id="KW-0012">Acyltransferase</keyword>
<sequence>MVNKDTKTAFLFPGQGAQYPGMALDFLAVSKEAKALFAQASDAMGRDMEALLRDSDADTLKRSDIAQPTVTLANLCAAAFLGEKGIAPKAAAGHSLGEYAALVSAKVISAADCLKLVSARGRAMQETVEHIAEKSGGGEDSAPGMAAILGLAPEQVEALVRDWTAAGLEGLYAANINSPRQVVVAGTAAALAVAQEKFKEAGAKRVLRLQVAGPFHSPLMAEAADKFGPALESVQFLDPAIPLFSNVSGKAVSSGAEARDLALKQITSPVRWIAEESAIAGLGLDLLLETGPGKALQGLWKDSGSSLPCCAAGRVEDIEQLFTN</sequence>
<dbReference type="KEGG" id="tpi:TREPR_1279"/>
<evidence type="ECO:0000256" key="6">
    <source>
        <dbReference type="PIRNR" id="PIRNR000446"/>
    </source>
</evidence>
<reference evidence="10" key="1">
    <citation type="submission" date="2009-12" db="EMBL/GenBank/DDBJ databases">
        <title>Complete sequence of Treponema primitia strain ZAS-2.</title>
        <authorList>
            <person name="Tetu S.G."/>
            <person name="Matson E."/>
            <person name="Ren Q."/>
            <person name="Seshadri R."/>
            <person name="Elbourne L."/>
            <person name="Hassan K.A."/>
            <person name="Durkin A."/>
            <person name="Radune D."/>
            <person name="Mohamoud Y."/>
            <person name="Shay R."/>
            <person name="Jin S."/>
            <person name="Zhang X."/>
            <person name="Lucey K."/>
            <person name="Ballor N.R."/>
            <person name="Ottesen E."/>
            <person name="Rosenthal R."/>
            <person name="Allen A."/>
            <person name="Leadbetter J.R."/>
            <person name="Paulsen I.T."/>
        </authorList>
    </citation>
    <scope>NUCLEOTIDE SEQUENCE [LARGE SCALE GENOMIC DNA]</scope>
    <source>
        <strain evidence="10">ATCC BAA-887 / DSM 12427 / ZAS-2</strain>
    </source>
</reference>
<dbReference type="AlphaFoldDB" id="F5YRF4"/>
<dbReference type="InterPro" id="IPR016036">
    <property type="entry name" value="Malonyl_transacylase_ACP-bd"/>
</dbReference>
<evidence type="ECO:0000313" key="10">
    <source>
        <dbReference type="Proteomes" id="UP000009223"/>
    </source>
</evidence>
<gene>
    <name evidence="9" type="ordered locus">TREPR_1279</name>
</gene>
<dbReference type="OrthoDB" id="9805460at2"/>
<reference evidence="9 10" key="2">
    <citation type="journal article" date="2011" name="ISME J.">
        <title>RNA-seq reveals cooperative metabolic interactions between two termite-gut spirochete species in co-culture.</title>
        <authorList>
            <person name="Rosenthal A.Z."/>
            <person name="Matson E.G."/>
            <person name="Eldar A."/>
            <person name="Leadbetter J.R."/>
        </authorList>
    </citation>
    <scope>NUCLEOTIDE SEQUENCE [LARGE SCALE GENOMIC DNA]</scope>
    <source>
        <strain evidence="10">ATCC BAA-887 / DSM 12427 / ZAS-2</strain>
    </source>
</reference>
<dbReference type="STRING" id="545694.TREPR_1279"/>
<dbReference type="EC" id="2.3.1.39" evidence="1 6"/>
<dbReference type="Pfam" id="PF00698">
    <property type="entry name" value="Acyl_transf_1"/>
    <property type="match status" value="1"/>
</dbReference>
<feature type="domain" description="Malonyl-CoA:ACP transacylase (MAT)" evidence="8">
    <location>
        <begin position="11"/>
        <end position="314"/>
    </location>
</feature>
<dbReference type="InterPro" id="IPR001227">
    <property type="entry name" value="Ac_transferase_dom_sf"/>
</dbReference>
<dbReference type="SMART" id="SM00827">
    <property type="entry name" value="PKS_AT"/>
    <property type="match status" value="1"/>
</dbReference>
<keyword evidence="3 6" id="KW-0808">Transferase</keyword>
<evidence type="ECO:0000256" key="5">
    <source>
        <dbReference type="ARBA" id="ARBA00048462"/>
    </source>
</evidence>
<dbReference type="GO" id="GO:0004314">
    <property type="term" value="F:[acyl-carrier-protein] S-malonyltransferase activity"/>
    <property type="evidence" value="ECO:0007669"/>
    <property type="project" value="UniProtKB-EC"/>
</dbReference>
<evidence type="ECO:0000256" key="4">
    <source>
        <dbReference type="ARBA" id="ARBA00023315"/>
    </source>
</evidence>
<dbReference type="eggNOG" id="COG0331">
    <property type="taxonomic scope" value="Bacteria"/>
</dbReference>
<dbReference type="SUPFAM" id="SSF55048">
    <property type="entry name" value="Probable ACP-binding domain of malonyl-CoA ACP transacylase"/>
    <property type="match status" value="1"/>
</dbReference>
<evidence type="ECO:0000256" key="3">
    <source>
        <dbReference type="ARBA" id="ARBA00022679"/>
    </source>
</evidence>
<dbReference type="Gene3D" id="3.40.366.10">
    <property type="entry name" value="Malonyl-Coenzyme A Acyl Carrier Protein, domain 2"/>
    <property type="match status" value="1"/>
</dbReference>